<organism evidence="4 5">
    <name type="scientific">Thermostichus vulcanus str. 'Rupite'</name>
    <dbReference type="NCBI Taxonomy" id="2813851"/>
    <lineage>
        <taxon>Bacteria</taxon>
        <taxon>Bacillati</taxon>
        <taxon>Cyanobacteriota</taxon>
        <taxon>Cyanophyceae</taxon>
        <taxon>Thermostichales</taxon>
        <taxon>Thermostichaceae</taxon>
        <taxon>Thermostichus</taxon>
    </lineage>
</organism>
<dbReference type="Proteomes" id="UP000830835">
    <property type="component" value="Unassembled WGS sequence"/>
</dbReference>
<evidence type="ECO:0000256" key="3">
    <source>
        <dbReference type="PROSITE-ProRule" id="PRU00339"/>
    </source>
</evidence>
<dbReference type="RefSeq" id="WP_244352925.1">
    <property type="nucleotide sequence ID" value="NZ_JAFIRA010000062.1"/>
</dbReference>
<comment type="caution">
    <text evidence="4">The sequence shown here is derived from an EMBL/GenBank/DDBJ whole genome shotgun (WGS) entry which is preliminary data.</text>
</comment>
<dbReference type="InterPro" id="IPR011990">
    <property type="entry name" value="TPR-like_helical_dom_sf"/>
</dbReference>
<gene>
    <name evidence="4" type="ORF">JX360_16040</name>
</gene>
<keyword evidence="5" id="KW-1185">Reference proteome</keyword>
<sequence>MAEPIHPEGYQEGIQAVQAGDLERAVQAFRQALASDPTHTEARYKLAWVLGMSGYLDPALAELEQVLAVDPNHREAHYNRGALLLQKAQLEADMDGQMDIPTLQQAEAAFQAVMRLDPSDQRAYAFLNLVKRAIRNYQKDSVAESNRSVR</sequence>
<dbReference type="InterPro" id="IPR050498">
    <property type="entry name" value="Ycf3"/>
</dbReference>
<accession>A0ABT0CF30</accession>
<keyword evidence="2 3" id="KW-0802">TPR repeat</keyword>
<keyword evidence="1" id="KW-0677">Repeat</keyword>
<dbReference type="EMBL" id="JAFIRA010000062">
    <property type="protein sequence ID" value="MCJ2544397.1"/>
    <property type="molecule type" value="Genomic_DNA"/>
</dbReference>
<evidence type="ECO:0000313" key="5">
    <source>
        <dbReference type="Proteomes" id="UP000830835"/>
    </source>
</evidence>
<dbReference type="Gene3D" id="1.25.40.10">
    <property type="entry name" value="Tetratricopeptide repeat domain"/>
    <property type="match status" value="1"/>
</dbReference>
<protein>
    <submittedName>
        <fullName evidence="4">Tetratricopeptide repeat protein</fullName>
    </submittedName>
</protein>
<evidence type="ECO:0000256" key="1">
    <source>
        <dbReference type="ARBA" id="ARBA00022737"/>
    </source>
</evidence>
<evidence type="ECO:0000256" key="2">
    <source>
        <dbReference type="ARBA" id="ARBA00022803"/>
    </source>
</evidence>
<dbReference type="SUPFAM" id="SSF48452">
    <property type="entry name" value="TPR-like"/>
    <property type="match status" value="1"/>
</dbReference>
<feature type="repeat" description="TPR" evidence="3">
    <location>
        <begin position="6"/>
        <end position="39"/>
    </location>
</feature>
<evidence type="ECO:0000313" key="4">
    <source>
        <dbReference type="EMBL" id="MCJ2544397.1"/>
    </source>
</evidence>
<dbReference type="PANTHER" id="PTHR44858:SF1">
    <property type="entry name" value="UDP-N-ACETYLGLUCOSAMINE--PEPTIDE N-ACETYLGLUCOSAMINYLTRANSFERASE SPINDLY-RELATED"/>
    <property type="match status" value="1"/>
</dbReference>
<proteinExistence type="predicted"/>
<reference evidence="4" key="1">
    <citation type="submission" date="2021-02" db="EMBL/GenBank/DDBJ databases">
        <title>The CRISPR/cas machinery reduction and long-range gene transfer in the hot spring cyanobacterium Synechococcus.</title>
        <authorList>
            <person name="Dvorak P."/>
            <person name="Jahodarova E."/>
            <person name="Hasler P."/>
            <person name="Poulickova A."/>
        </authorList>
    </citation>
    <scope>NUCLEOTIDE SEQUENCE</scope>
    <source>
        <strain evidence="4">Rupite</strain>
    </source>
</reference>
<dbReference type="PANTHER" id="PTHR44858">
    <property type="entry name" value="TETRATRICOPEPTIDE REPEAT PROTEIN 6"/>
    <property type="match status" value="1"/>
</dbReference>
<name>A0ABT0CF30_THEVL</name>
<dbReference type="InterPro" id="IPR019734">
    <property type="entry name" value="TPR_rpt"/>
</dbReference>
<dbReference type="Pfam" id="PF14559">
    <property type="entry name" value="TPR_19"/>
    <property type="match status" value="1"/>
</dbReference>
<dbReference type="PROSITE" id="PS50005">
    <property type="entry name" value="TPR"/>
    <property type="match status" value="1"/>
</dbReference>